<organism evidence="1 3">
    <name type="scientific">Didymodactylos carnosus</name>
    <dbReference type="NCBI Taxonomy" id="1234261"/>
    <lineage>
        <taxon>Eukaryota</taxon>
        <taxon>Metazoa</taxon>
        <taxon>Spiralia</taxon>
        <taxon>Gnathifera</taxon>
        <taxon>Rotifera</taxon>
        <taxon>Eurotatoria</taxon>
        <taxon>Bdelloidea</taxon>
        <taxon>Philodinida</taxon>
        <taxon>Philodinidae</taxon>
        <taxon>Didymodactylos</taxon>
    </lineage>
</organism>
<evidence type="ECO:0000313" key="3">
    <source>
        <dbReference type="Proteomes" id="UP000663829"/>
    </source>
</evidence>
<dbReference type="EMBL" id="CAJOBC010111688">
    <property type="protein sequence ID" value="CAF4531099.1"/>
    <property type="molecule type" value="Genomic_DNA"/>
</dbReference>
<dbReference type="Proteomes" id="UP000681722">
    <property type="component" value="Unassembled WGS sequence"/>
</dbReference>
<gene>
    <name evidence="1" type="ORF">GPM918_LOCUS44381</name>
    <name evidence="2" type="ORF">SRO942_LOCUS46201</name>
</gene>
<dbReference type="Proteomes" id="UP000663829">
    <property type="component" value="Unassembled WGS sequence"/>
</dbReference>
<proteinExistence type="predicted"/>
<dbReference type="Gene3D" id="1.10.3160.10">
    <property type="entry name" value="Bbcrasp-1"/>
    <property type="match status" value="1"/>
</dbReference>
<protein>
    <submittedName>
        <fullName evidence="1">Uncharacterized protein</fullName>
    </submittedName>
</protein>
<comment type="caution">
    <text evidence="1">The sequence shown here is derived from an EMBL/GenBank/DDBJ whole genome shotgun (WGS) entry which is preliminary data.</text>
</comment>
<name>A0A816D2F7_9BILA</name>
<dbReference type="EMBL" id="CAJNOQ010043791">
    <property type="protein sequence ID" value="CAF1631579.1"/>
    <property type="molecule type" value="Genomic_DNA"/>
</dbReference>
<keyword evidence="3" id="KW-1185">Reference proteome</keyword>
<reference evidence="1" key="1">
    <citation type="submission" date="2021-02" db="EMBL/GenBank/DDBJ databases">
        <authorList>
            <person name="Nowell W R."/>
        </authorList>
    </citation>
    <scope>NUCLEOTIDE SEQUENCE</scope>
</reference>
<sequence>MTSEIIDYGVGSDYCKLCMEQQLFDQPSTYTCKHCQISMCNECFHQHTYSLLEEYNLIQNKFNDIALQIQSKQQLLNTFRNQCMKSVDQCFDELIQDIHSLRKECTDHINEQYNKTKVTNKENLATILTGPLTREPIQLSDAV</sequence>
<accession>A0A816D2F7</accession>
<evidence type="ECO:0000313" key="1">
    <source>
        <dbReference type="EMBL" id="CAF1631579.1"/>
    </source>
</evidence>
<evidence type="ECO:0000313" key="2">
    <source>
        <dbReference type="EMBL" id="CAF4531099.1"/>
    </source>
</evidence>
<dbReference type="AlphaFoldDB" id="A0A816D2F7"/>